<dbReference type="NCBIfam" id="TIGR03882">
    <property type="entry name" value="cyclo_dehyd_2"/>
    <property type="match status" value="1"/>
</dbReference>
<dbReference type="EMBL" id="JBHSQW010000001">
    <property type="protein sequence ID" value="MFC5992830.1"/>
    <property type="molecule type" value="Genomic_DNA"/>
</dbReference>
<dbReference type="SUPFAM" id="SSF69572">
    <property type="entry name" value="Activating enzymes of the ubiquitin-like proteins"/>
    <property type="match status" value="1"/>
</dbReference>
<dbReference type="Proteomes" id="UP001596302">
    <property type="component" value="Unassembled WGS sequence"/>
</dbReference>
<evidence type="ECO:0000313" key="1">
    <source>
        <dbReference type="EMBL" id="MFC5992830.1"/>
    </source>
</evidence>
<gene>
    <name evidence="1" type="ORF">ACFQE5_01235</name>
</gene>
<reference evidence="2" key="1">
    <citation type="journal article" date="2019" name="Int. J. Syst. Evol. Microbiol.">
        <title>The Global Catalogue of Microorganisms (GCM) 10K type strain sequencing project: providing services to taxonomists for standard genome sequencing and annotation.</title>
        <authorList>
            <consortium name="The Broad Institute Genomics Platform"/>
            <consortium name="The Broad Institute Genome Sequencing Center for Infectious Disease"/>
            <person name="Wu L."/>
            <person name="Ma J."/>
        </authorList>
    </citation>
    <scope>NUCLEOTIDE SEQUENCE [LARGE SCALE GENOMIC DNA]</scope>
    <source>
        <strain evidence="2">CCM 8391</strain>
    </source>
</reference>
<dbReference type="InterPro" id="IPR035985">
    <property type="entry name" value="Ubiquitin-activating_enz"/>
</dbReference>
<protein>
    <submittedName>
        <fullName evidence="1">TOMM leader peptide-binding protein</fullName>
    </submittedName>
</protein>
<evidence type="ECO:0000313" key="2">
    <source>
        <dbReference type="Proteomes" id="UP001596302"/>
    </source>
</evidence>
<sequence length="336" mass="34031">MPTDRVPRIPAELTLAPHHTLLHCGTGGRVIGLDPARGIVVDELSAPLAMLLDELAVPVSRDGLLERAVRAGADRTAAVELLADLVAAGVVVDASAPSRTARRRADAMILVRGDGPLAVGIAQGLGLAGVGTVVIESSGAVAATDLGTGYLDGDIGRPRAEAATAAVGRVAPAARTTRRTRSVPDLVVLTDALRVAAATARSLTASRVDHLHVRLRDGRGVVGPLVLPGRSACLECLELRRAEYDPSWPAIAAQLDGVRGGADPPTAAATAGLATAQALAAVDGPAAGPVAPAAVDATLELDLAAGTLTRRVWAACPGCPCRAAPHARTPELGRES</sequence>
<dbReference type="Gene3D" id="3.40.50.720">
    <property type="entry name" value="NAD(P)-binding Rossmann-like Domain"/>
    <property type="match status" value="1"/>
</dbReference>
<dbReference type="RefSeq" id="WP_379581754.1">
    <property type="nucleotide sequence ID" value="NZ_JBHSQW010000001.1"/>
</dbReference>
<accession>A0ABW1IXE2</accession>
<comment type="caution">
    <text evidence="1">The sequence shown here is derived from an EMBL/GenBank/DDBJ whole genome shotgun (WGS) entry which is preliminary data.</text>
</comment>
<name>A0ABW1IXE2_9PSEU</name>
<keyword evidence="2" id="KW-1185">Reference proteome</keyword>
<organism evidence="1 2">
    <name type="scientific">Pseudonocardia hispaniensis</name>
    <dbReference type="NCBI Taxonomy" id="904933"/>
    <lineage>
        <taxon>Bacteria</taxon>
        <taxon>Bacillati</taxon>
        <taxon>Actinomycetota</taxon>
        <taxon>Actinomycetes</taxon>
        <taxon>Pseudonocardiales</taxon>
        <taxon>Pseudonocardiaceae</taxon>
        <taxon>Pseudonocardia</taxon>
    </lineage>
</organism>
<dbReference type="InterPro" id="IPR022291">
    <property type="entry name" value="Bacteriocin_synth_cyclodeHase"/>
</dbReference>
<proteinExistence type="predicted"/>